<proteinExistence type="predicted"/>
<comment type="caution">
    <text evidence="5">The sequence shown here is derived from an EMBL/GenBank/DDBJ whole genome shotgun (WGS) entry which is preliminary data.</text>
</comment>
<dbReference type="InterPro" id="IPR009057">
    <property type="entry name" value="Homeodomain-like_sf"/>
</dbReference>
<dbReference type="PRINTS" id="PR00032">
    <property type="entry name" value="HTHARAC"/>
</dbReference>
<dbReference type="SUPFAM" id="SSF51215">
    <property type="entry name" value="Regulatory protein AraC"/>
    <property type="match status" value="1"/>
</dbReference>
<evidence type="ECO:0000313" key="5">
    <source>
        <dbReference type="EMBL" id="TCC07471.1"/>
    </source>
</evidence>
<keyword evidence="3" id="KW-0804">Transcription</keyword>
<protein>
    <submittedName>
        <fullName evidence="5">AraC family transcriptional regulator</fullName>
    </submittedName>
</protein>
<dbReference type="InterPro" id="IPR020449">
    <property type="entry name" value="Tscrpt_reg_AraC-type_HTH"/>
</dbReference>
<gene>
    <name evidence="5" type="ORF">E0H45_15905</name>
</gene>
<feature type="domain" description="HTH araC/xylS-type" evidence="4">
    <location>
        <begin position="187"/>
        <end position="289"/>
    </location>
</feature>
<dbReference type="InterPro" id="IPR018060">
    <property type="entry name" value="HTH_AraC"/>
</dbReference>
<dbReference type="PANTHER" id="PTHR43280">
    <property type="entry name" value="ARAC-FAMILY TRANSCRIPTIONAL REGULATOR"/>
    <property type="match status" value="1"/>
</dbReference>
<keyword evidence="2" id="KW-0238">DNA-binding</keyword>
<dbReference type="Gene3D" id="1.10.10.60">
    <property type="entry name" value="Homeodomain-like"/>
    <property type="match status" value="1"/>
</dbReference>
<dbReference type="PROSITE" id="PS01124">
    <property type="entry name" value="HTH_ARAC_FAMILY_2"/>
    <property type="match status" value="1"/>
</dbReference>
<evidence type="ECO:0000256" key="3">
    <source>
        <dbReference type="ARBA" id="ARBA00023163"/>
    </source>
</evidence>
<dbReference type="AlphaFoldDB" id="A0A4R0HAI0"/>
<dbReference type="GO" id="GO:0003700">
    <property type="term" value="F:DNA-binding transcription factor activity"/>
    <property type="evidence" value="ECO:0007669"/>
    <property type="project" value="InterPro"/>
</dbReference>
<name>A0A4R0HAI0_9ACTN</name>
<evidence type="ECO:0000313" key="6">
    <source>
        <dbReference type="Proteomes" id="UP000292346"/>
    </source>
</evidence>
<evidence type="ECO:0000256" key="2">
    <source>
        <dbReference type="ARBA" id="ARBA00023125"/>
    </source>
</evidence>
<dbReference type="InterPro" id="IPR037923">
    <property type="entry name" value="HTH-like"/>
</dbReference>
<keyword evidence="1" id="KW-0805">Transcription regulation</keyword>
<sequence>MVKTGHSAIRRVRFLPPAPSVGDIEVNTINGIRDRGGPHEFLTPQRLDFDLLMHIESGTAGHTVDFTDYPLRAGDVLWVRAGQVHQWGAIDDIEGAVVMFGSHTIDDHTRDLIRSRPVRPRSHWPARDLEASPVPRVVELLTISIGPSATERSALHEAALAHGLALLLVQLARVETPGDVTSTGPTHEAFTWFRDHIEEHFHRWHKVSEYADRLGYSARTLNRLARQNTGLSAKELIDERVVLEAKRRLSHGDASVSEIAEELGFDDASNFSSYFRRQTHLTPGSFRTRSRVGNGGGSTG</sequence>
<dbReference type="InterPro" id="IPR014710">
    <property type="entry name" value="RmlC-like_jellyroll"/>
</dbReference>
<accession>A0A4R0HAI0</accession>
<dbReference type="Proteomes" id="UP000292346">
    <property type="component" value="Unassembled WGS sequence"/>
</dbReference>
<dbReference type="Pfam" id="PF12833">
    <property type="entry name" value="HTH_18"/>
    <property type="match status" value="1"/>
</dbReference>
<dbReference type="SMART" id="SM00342">
    <property type="entry name" value="HTH_ARAC"/>
    <property type="match status" value="1"/>
</dbReference>
<dbReference type="Pfam" id="PF02311">
    <property type="entry name" value="AraC_binding"/>
    <property type="match status" value="1"/>
</dbReference>
<organism evidence="5 6">
    <name type="scientific">Kribbella soli</name>
    <dbReference type="NCBI Taxonomy" id="1124743"/>
    <lineage>
        <taxon>Bacteria</taxon>
        <taxon>Bacillati</taxon>
        <taxon>Actinomycetota</taxon>
        <taxon>Actinomycetes</taxon>
        <taxon>Propionibacteriales</taxon>
        <taxon>Kribbellaceae</taxon>
        <taxon>Kribbella</taxon>
    </lineage>
</organism>
<dbReference type="Gene3D" id="2.60.120.10">
    <property type="entry name" value="Jelly Rolls"/>
    <property type="match status" value="1"/>
</dbReference>
<dbReference type="SUPFAM" id="SSF46689">
    <property type="entry name" value="Homeodomain-like"/>
    <property type="match status" value="1"/>
</dbReference>
<keyword evidence="6" id="KW-1185">Reference proteome</keyword>
<dbReference type="PANTHER" id="PTHR43280:SF32">
    <property type="entry name" value="TRANSCRIPTIONAL REGULATORY PROTEIN"/>
    <property type="match status" value="1"/>
</dbReference>
<evidence type="ECO:0000256" key="1">
    <source>
        <dbReference type="ARBA" id="ARBA00023015"/>
    </source>
</evidence>
<dbReference type="EMBL" id="SJJZ01000002">
    <property type="protein sequence ID" value="TCC07471.1"/>
    <property type="molecule type" value="Genomic_DNA"/>
</dbReference>
<dbReference type="GO" id="GO:0043565">
    <property type="term" value="F:sequence-specific DNA binding"/>
    <property type="evidence" value="ECO:0007669"/>
    <property type="project" value="InterPro"/>
</dbReference>
<evidence type="ECO:0000259" key="4">
    <source>
        <dbReference type="PROSITE" id="PS01124"/>
    </source>
</evidence>
<reference evidence="5 6" key="1">
    <citation type="submission" date="2019-02" db="EMBL/GenBank/DDBJ databases">
        <title>Kribbella capetownensis sp. nov. and Kribbella speibonae sp. nov., isolated from soil.</title>
        <authorList>
            <person name="Curtis S.M."/>
            <person name="Norton I."/>
            <person name="Everest G.J."/>
            <person name="Meyers P.R."/>
        </authorList>
    </citation>
    <scope>NUCLEOTIDE SEQUENCE [LARGE SCALE GENOMIC DNA]</scope>
    <source>
        <strain evidence="5 6">KCTC 29219</strain>
    </source>
</reference>
<dbReference type="InterPro" id="IPR003313">
    <property type="entry name" value="AraC-bd"/>
</dbReference>
<dbReference type="OrthoDB" id="9799345at2"/>